<dbReference type="PANTHER" id="PTHR24228:SF54">
    <property type="entry name" value="MELATONIN RECEPTOR TYPE 1B"/>
    <property type="match status" value="1"/>
</dbReference>
<reference evidence="14" key="1">
    <citation type="submission" date="2025-08" db="UniProtKB">
        <authorList>
            <consortium name="RefSeq"/>
        </authorList>
    </citation>
    <scope>IDENTIFICATION</scope>
    <source>
        <tissue evidence="14">Blood</tissue>
    </source>
</reference>
<dbReference type="PROSITE" id="PS50262">
    <property type="entry name" value="G_PROTEIN_RECEP_F1_2"/>
    <property type="match status" value="1"/>
</dbReference>
<keyword evidence="5 10" id="KW-0297">G-protein coupled receptor</keyword>
<keyword evidence="3 10" id="KW-0812">Transmembrane</keyword>
<keyword evidence="9 10" id="KW-0807">Transducer</keyword>
<dbReference type="SMART" id="SM01381">
    <property type="entry name" value="7TM_GPCR_Srsx"/>
    <property type="match status" value="1"/>
</dbReference>
<keyword evidence="8 10" id="KW-0675">Receptor</keyword>
<evidence type="ECO:0000259" key="12">
    <source>
        <dbReference type="PROSITE" id="PS50262"/>
    </source>
</evidence>
<evidence type="ECO:0000256" key="9">
    <source>
        <dbReference type="ARBA" id="ARBA00023224"/>
    </source>
</evidence>
<accession>A0A2Y9KDQ2</accession>
<evidence type="ECO:0000256" key="3">
    <source>
        <dbReference type="ARBA" id="ARBA00022692"/>
    </source>
</evidence>
<keyword evidence="13" id="KW-1185">Reference proteome</keyword>
<name>A0A2Y9KDQ2_ENHLU</name>
<evidence type="ECO:0000256" key="10">
    <source>
        <dbReference type="RuleBase" id="RU000688"/>
    </source>
</evidence>
<keyword evidence="6 11" id="KW-0472">Membrane</keyword>
<dbReference type="AlphaFoldDB" id="A0A2Y9KDQ2"/>
<organism evidence="13 14">
    <name type="scientific">Enhydra lutris kenyoni</name>
    <name type="common">northern sea otter</name>
    <dbReference type="NCBI Taxonomy" id="391180"/>
    <lineage>
        <taxon>Eukaryota</taxon>
        <taxon>Metazoa</taxon>
        <taxon>Chordata</taxon>
        <taxon>Craniata</taxon>
        <taxon>Vertebrata</taxon>
        <taxon>Euteleostomi</taxon>
        <taxon>Mammalia</taxon>
        <taxon>Eutheria</taxon>
        <taxon>Laurasiatheria</taxon>
        <taxon>Carnivora</taxon>
        <taxon>Caniformia</taxon>
        <taxon>Musteloidea</taxon>
        <taxon>Mustelidae</taxon>
        <taxon>Lutrinae</taxon>
        <taxon>Enhydra</taxon>
    </lineage>
</organism>
<dbReference type="PROSITE" id="PS00237">
    <property type="entry name" value="G_PROTEIN_RECEP_F1_1"/>
    <property type="match status" value="1"/>
</dbReference>
<dbReference type="SUPFAM" id="SSF81321">
    <property type="entry name" value="Family A G protein-coupled receptor-like"/>
    <property type="match status" value="1"/>
</dbReference>
<evidence type="ECO:0000256" key="2">
    <source>
        <dbReference type="ARBA" id="ARBA00022475"/>
    </source>
</evidence>
<feature type="transmembrane region" description="Helical" evidence="11">
    <location>
        <begin position="211"/>
        <end position="237"/>
    </location>
</feature>
<evidence type="ECO:0000256" key="4">
    <source>
        <dbReference type="ARBA" id="ARBA00022989"/>
    </source>
</evidence>
<dbReference type="Pfam" id="PF00001">
    <property type="entry name" value="7tm_1"/>
    <property type="match status" value="1"/>
</dbReference>
<proteinExistence type="inferred from homology"/>
<dbReference type="Proteomes" id="UP000248482">
    <property type="component" value="Unplaced"/>
</dbReference>
<feature type="transmembrane region" description="Helical" evidence="11">
    <location>
        <begin position="342"/>
        <end position="365"/>
    </location>
</feature>
<dbReference type="PANTHER" id="PTHR24228">
    <property type="entry name" value="B2 BRADYKININ RECEPTOR/ANGIOTENSIN II RECEPTOR"/>
    <property type="match status" value="1"/>
</dbReference>
<evidence type="ECO:0000256" key="11">
    <source>
        <dbReference type="SAM" id="Phobius"/>
    </source>
</evidence>
<feature type="transmembrane region" description="Helical" evidence="11">
    <location>
        <begin position="132"/>
        <end position="157"/>
    </location>
</feature>
<dbReference type="InterPro" id="IPR000276">
    <property type="entry name" value="GPCR_Rhodpsn"/>
</dbReference>
<dbReference type="RefSeq" id="XP_022369629.1">
    <property type="nucleotide sequence ID" value="XM_022513921.1"/>
</dbReference>
<dbReference type="KEGG" id="elk:111154372"/>
<comment type="subcellular location">
    <subcellularLocation>
        <location evidence="1">Cell membrane</location>
        <topology evidence="1">Multi-pass membrane protein</topology>
    </subcellularLocation>
</comment>
<dbReference type="InterPro" id="IPR000025">
    <property type="entry name" value="Melatonin_rcpt"/>
</dbReference>
<keyword evidence="2" id="KW-1003">Cell membrane</keyword>
<dbReference type="PRINTS" id="PR01149">
    <property type="entry name" value="MELATONIN1AR"/>
</dbReference>
<evidence type="ECO:0000256" key="7">
    <source>
        <dbReference type="ARBA" id="ARBA00023157"/>
    </source>
</evidence>
<dbReference type="STRING" id="391180.A0A2Y9KDQ2"/>
<dbReference type="GeneID" id="111154372"/>
<evidence type="ECO:0000313" key="13">
    <source>
        <dbReference type="Proteomes" id="UP000248482"/>
    </source>
</evidence>
<dbReference type="OrthoDB" id="10044919at2759"/>
<keyword evidence="7" id="KW-1015">Disulfide bond</keyword>
<dbReference type="InterPro" id="IPR017452">
    <property type="entry name" value="GPCR_Rhodpsn_7TM"/>
</dbReference>
<comment type="similarity">
    <text evidence="10">Belongs to the G-protein coupled receptor 1 family.</text>
</comment>
<evidence type="ECO:0000256" key="5">
    <source>
        <dbReference type="ARBA" id="ARBA00023040"/>
    </source>
</evidence>
<dbReference type="GO" id="GO:0005886">
    <property type="term" value="C:plasma membrane"/>
    <property type="evidence" value="ECO:0007669"/>
    <property type="project" value="UniProtKB-SubCell"/>
</dbReference>
<feature type="transmembrane region" description="Helical" evidence="11">
    <location>
        <begin position="99"/>
        <end position="120"/>
    </location>
</feature>
<keyword evidence="4 11" id="KW-1133">Transmembrane helix</keyword>
<evidence type="ECO:0000256" key="1">
    <source>
        <dbReference type="ARBA" id="ARBA00004651"/>
    </source>
</evidence>
<dbReference type="GO" id="GO:0008502">
    <property type="term" value="F:melatonin receptor activity"/>
    <property type="evidence" value="ECO:0007669"/>
    <property type="project" value="InterPro"/>
</dbReference>
<feature type="transmembrane region" description="Helical" evidence="11">
    <location>
        <begin position="303"/>
        <end position="330"/>
    </location>
</feature>
<evidence type="ECO:0000256" key="6">
    <source>
        <dbReference type="ARBA" id="ARBA00023136"/>
    </source>
</evidence>
<evidence type="ECO:0000256" key="8">
    <source>
        <dbReference type="ARBA" id="ARBA00023170"/>
    </source>
</evidence>
<dbReference type="InterPro" id="IPR002278">
    <property type="entry name" value="Mel_1A/1B_rcpt"/>
</dbReference>
<gene>
    <name evidence="14" type="primary">LOC111154372</name>
</gene>
<dbReference type="PRINTS" id="PR00237">
    <property type="entry name" value="GPCRRHODOPSN"/>
</dbReference>
<sequence length="411" mass="44809">MSPDVLNKQQSVVHEAWPGIVGAEGKRRGMGESAHGWSGDPTRDPTSFCFLLTVKLENGSFSNCCEAGELARRPGWPGEGSARPSGTARPPWVAPTLSAVLIVTTAGDVVGNLLVILSVLRNRKLRNAGNLFLVSLASADLAAALYPYPLILAAIFQDGWALGEAHCKASAFVMGLSAIGSVFNITAIALNRYFHICHSVAYHQICRPWHTPLYVCLIWLLTVGALVPNFFAGSLAYDPRIYSCTFIQTASARYTMAVVIVHFLLPVTVVSFCYLRIWVLVLQACRRAKPETKPRLKPGDVQSFLTMFVVFVVFAICWAPLNGIGLAVAIDLEAIAPRVPEGLFVASYFLACFNSCLNAVIYGLLNQNFCREYRRIVSALWNPRRCVQDASKGSQAPPLGNAQHPVQLDTL</sequence>
<dbReference type="Gene3D" id="1.20.1070.10">
    <property type="entry name" value="Rhodopsin 7-helix transmembrane proteins"/>
    <property type="match status" value="1"/>
</dbReference>
<dbReference type="FunFam" id="1.20.1070.10:FF:000056">
    <property type="entry name" value="Melatonin receptor type 1A"/>
    <property type="match status" value="1"/>
</dbReference>
<feature type="transmembrane region" description="Helical" evidence="11">
    <location>
        <begin position="257"/>
        <end position="282"/>
    </location>
</feature>
<evidence type="ECO:0000313" key="14">
    <source>
        <dbReference type="RefSeq" id="XP_022369629.1"/>
    </source>
</evidence>
<feature type="domain" description="G-protein coupled receptors family 1 profile" evidence="12">
    <location>
        <begin position="111"/>
        <end position="362"/>
    </location>
</feature>
<protein>
    <submittedName>
        <fullName evidence="14">Melatonin receptor type 1B</fullName>
    </submittedName>
</protein>
<dbReference type="PRINTS" id="PR00857">
    <property type="entry name" value="MELATONINR"/>
</dbReference>
<feature type="transmembrane region" description="Helical" evidence="11">
    <location>
        <begin position="169"/>
        <end position="190"/>
    </location>
</feature>